<reference evidence="11" key="1">
    <citation type="submission" date="2009-09" db="EMBL/GenBank/DDBJ databases">
        <title>The complete chromosome of Desulfohalobium retbaense DSM 5692.</title>
        <authorList>
            <consortium name="US DOE Joint Genome Institute (JGI-PGF)"/>
            <person name="Lucas S."/>
            <person name="Copeland A."/>
            <person name="Lapidus A."/>
            <person name="Glavina del Rio T."/>
            <person name="Dalin E."/>
            <person name="Tice H."/>
            <person name="Bruce D."/>
            <person name="Goodwin L."/>
            <person name="Pitluck S."/>
            <person name="Kyrpides N."/>
            <person name="Mavromatis K."/>
            <person name="Ivanova N."/>
            <person name="Mikhailova N."/>
            <person name="Munk A.C."/>
            <person name="Brettin T."/>
            <person name="Detter J.C."/>
            <person name="Han C."/>
            <person name="Tapia R."/>
            <person name="Larimer F."/>
            <person name="Land M."/>
            <person name="Hauser L."/>
            <person name="Markowitz V."/>
            <person name="Cheng J.-F."/>
            <person name="Hugenholtz P."/>
            <person name="Woyke T."/>
            <person name="Wu D."/>
            <person name="Spring S."/>
            <person name="Klenk H.-P."/>
            <person name="Eisen J.A."/>
        </authorList>
    </citation>
    <scope>NUCLEOTIDE SEQUENCE [LARGE SCALE GENOMIC DNA]</scope>
    <source>
        <strain evidence="11">DSM 5692</strain>
    </source>
</reference>
<evidence type="ECO:0000256" key="2">
    <source>
        <dbReference type="ARBA" id="ARBA00022679"/>
    </source>
</evidence>
<evidence type="ECO:0000256" key="1">
    <source>
        <dbReference type="ARBA" id="ARBA00022490"/>
    </source>
</evidence>
<dbReference type="RefSeq" id="WP_015750739.1">
    <property type="nucleotide sequence ID" value="NC_013223.1"/>
</dbReference>
<dbReference type="STRING" id="485915.Dret_0278"/>
<keyword evidence="11" id="KW-1185">Reference proteome</keyword>
<reference evidence="10 11" key="2">
    <citation type="journal article" date="2010" name="Stand. Genomic Sci.">
        <title>Complete genome sequence of Desulfohalobium retbaense type strain (HR(100)).</title>
        <authorList>
            <person name="Spring S."/>
            <person name="Nolan M."/>
            <person name="Lapidus A."/>
            <person name="Glavina Del Rio T."/>
            <person name="Copeland A."/>
            <person name="Tice H."/>
            <person name="Cheng J.F."/>
            <person name="Lucas S."/>
            <person name="Land M."/>
            <person name="Chen F."/>
            <person name="Bruce D."/>
            <person name="Goodwin L."/>
            <person name="Pitluck S."/>
            <person name="Ivanova N."/>
            <person name="Mavromatis K."/>
            <person name="Mikhailova N."/>
            <person name="Pati A."/>
            <person name="Chen A."/>
            <person name="Palaniappan K."/>
            <person name="Hauser L."/>
            <person name="Chang Y.J."/>
            <person name="Jeffries C.D."/>
            <person name="Munk C."/>
            <person name="Kiss H."/>
            <person name="Chain P."/>
            <person name="Han C."/>
            <person name="Brettin T."/>
            <person name="Detter J.C."/>
            <person name="Schuler E."/>
            <person name="Goker M."/>
            <person name="Rohde M."/>
            <person name="Bristow J."/>
            <person name="Eisen J.A."/>
            <person name="Markowitz V."/>
            <person name="Hugenholtz P."/>
            <person name="Kyrpides N.C."/>
            <person name="Klenk H.P."/>
        </authorList>
    </citation>
    <scope>NUCLEOTIDE SEQUENCE [LARGE SCALE GENOMIC DNA]</scope>
    <source>
        <strain evidence="10 11">DSM 5692</strain>
    </source>
</reference>
<dbReference type="EMBL" id="CP001734">
    <property type="protein sequence ID" value="ACV67580.1"/>
    <property type="molecule type" value="Genomic_DNA"/>
</dbReference>
<keyword evidence="1 8" id="KW-0963">Cytoplasm</keyword>
<dbReference type="GO" id="GO:0061603">
    <property type="term" value="F:molybdenum cofactor guanylyltransferase activity"/>
    <property type="evidence" value="ECO:0007669"/>
    <property type="project" value="UniProtKB-EC"/>
</dbReference>
<comment type="catalytic activity">
    <reaction evidence="8">
        <text>Mo-molybdopterin + GTP + H(+) = Mo-molybdopterin guanine dinucleotide + diphosphate</text>
        <dbReference type="Rhea" id="RHEA:34243"/>
        <dbReference type="ChEBI" id="CHEBI:15378"/>
        <dbReference type="ChEBI" id="CHEBI:33019"/>
        <dbReference type="ChEBI" id="CHEBI:37565"/>
        <dbReference type="ChEBI" id="CHEBI:71302"/>
        <dbReference type="ChEBI" id="CHEBI:71310"/>
        <dbReference type="EC" id="2.7.7.77"/>
    </reaction>
</comment>
<comment type="cofactor">
    <cofactor evidence="8">
        <name>Mg(2+)</name>
        <dbReference type="ChEBI" id="CHEBI:18420"/>
    </cofactor>
</comment>
<evidence type="ECO:0000313" key="11">
    <source>
        <dbReference type="Proteomes" id="UP000001052"/>
    </source>
</evidence>
<dbReference type="PANTHER" id="PTHR19136:SF81">
    <property type="entry name" value="MOLYBDENUM COFACTOR GUANYLYLTRANSFERASE"/>
    <property type="match status" value="1"/>
</dbReference>
<dbReference type="Pfam" id="PF12804">
    <property type="entry name" value="NTP_transf_3"/>
    <property type="match status" value="1"/>
</dbReference>
<dbReference type="GO" id="GO:0006777">
    <property type="term" value="P:Mo-molybdopterin cofactor biosynthetic process"/>
    <property type="evidence" value="ECO:0007669"/>
    <property type="project" value="UniProtKB-KW"/>
</dbReference>
<evidence type="ECO:0000256" key="5">
    <source>
        <dbReference type="ARBA" id="ARBA00022842"/>
    </source>
</evidence>
<feature type="binding site" evidence="8">
    <location>
        <position position="95"/>
    </location>
    <ligand>
        <name>GTP</name>
        <dbReference type="ChEBI" id="CHEBI:37565"/>
    </ligand>
</feature>
<gene>
    <name evidence="8" type="primary">mobA</name>
    <name evidence="10" type="ordered locus">Dret_0278</name>
</gene>
<evidence type="ECO:0000256" key="4">
    <source>
        <dbReference type="ARBA" id="ARBA00022741"/>
    </source>
</evidence>
<dbReference type="GO" id="GO:0005525">
    <property type="term" value="F:GTP binding"/>
    <property type="evidence" value="ECO:0007669"/>
    <property type="project" value="UniProtKB-UniRule"/>
</dbReference>
<evidence type="ECO:0000256" key="7">
    <source>
        <dbReference type="ARBA" id="ARBA00023150"/>
    </source>
</evidence>
<evidence type="ECO:0000256" key="3">
    <source>
        <dbReference type="ARBA" id="ARBA00022723"/>
    </source>
</evidence>
<dbReference type="GO" id="GO:0005737">
    <property type="term" value="C:cytoplasm"/>
    <property type="evidence" value="ECO:0007669"/>
    <property type="project" value="UniProtKB-SubCell"/>
</dbReference>
<feature type="binding site" evidence="8">
    <location>
        <position position="95"/>
    </location>
    <ligand>
        <name>Mg(2+)</name>
        <dbReference type="ChEBI" id="CHEBI:18420"/>
    </ligand>
</feature>
<dbReference type="AlphaFoldDB" id="C8WZV5"/>
<dbReference type="InterPro" id="IPR013482">
    <property type="entry name" value="Molybde_CF_guanTrfase"/>
</dbReference>
<name>C8WZV5_DESRD</name>
<dbReference type="InterPro" id="IPR029044">
    <property type="entry name" value="Nucleotide-diphossugar_trans"/>
</dbReference>
<feature type="domain" description="MobA-like NTP transferase" evidence="9">
    <location>
        <begin position="10"/>
        <end position="159"/>
    </location>
</feature>
<keyword evidence="5 8" id="KW-0460">Magnesium</keyword>
<proteinExistence type="inferred from homology"/>
<comment type="similarity">
    <text evidence="8">Belongs to the MobA family.</text>
</comment>
<comment type="subcellular location">
    <subcellularLocation>
        <location evidence="8">Cytoplasm</location>
    </subcellularLocation>
</comment>
<comment type="domain">
    <text evidence="8">The N-terminal domain determines nucleotide recognition and specific binding, while the C-terminal domain determines the specific binding to the target protein.</text>
</comment>
<keyword evidence="7 8" id="KW-0501">Molybdenum cofactor biosynthesis</keyword>
<evidence type="ECO:0000313" key="10">
    <source>
        <dbReference type="EMBL" id="ACV67580.1"/>
    </source>
</evidence>
<dbReference type="Proteomes" id="UP000001052">
    <property type="component" value="Chromosome"/>
</dbReference>
<dbReference type="PANTHER" id="PTHR19136">
    <property type="entry name" value="MOLYBDENUM COFACTOR GUANYLYLTRANSFERASE"/>
    <property type="match status" value="1"/>
</dbReference>
<evidence type="ECO:0000256" key="6">
    <source>
        <dbReference type="ARBA" id="ARBA00023134"/>
    </source>
</evidence>
<dbReference type="Gene3D" id="3.90.550.10">
    <property type="entry name" value="Spore Coat Polysaccharide Biosynthesis Protein SpsA, Chain A"/>
    <property type="match status" value="1"/>
</dbReference>
<dbReference type="eggNOG" id="COG0746">
    <property type="taxonomic scope" value="Bacteria"/>
</dbReference>
<feature type="binding site" evidence="8">
    <location>
        <begin position="13"/>
        <end position="15"/>
    </location>
    <ligand>
        <name>GTP</name>
        <dbReference type="ChEBI" id="CHEBI:37565"/>
    </ligand>
</feature>
<sequence>MADAVPPVAGVVLAGGKSSRLGLDKAEVQFRGVNLLDRAVAVVQNVASEVWIAGRCPLGWVGPWLQDEQPGLGPLGGILTALRAIRKPLLVISCDLPLLGPATLDQLLSTRREQLTDQAMTTFWQKETGFIEALVAVYEPEAEPLLEAARANGIYKLSRAIPFEKRLHIPYSQVDALPFFNVNYPADLALLRFYEQHGKDALQEYLRAKEEEETS</sequence>
<dbReference type="CDD" id="cd02503">
    <property type="entry name" value="MobA"/>
    <property type="match status" value="1"/>
</dbReference>
<keyword evidence="3 8" id="KW-0479">Metal-binding</keyword>
<protein>
    <recommendedName>
        <fullName evidence="8">Probable molybdenum cofactor guanylyltransferase</fullName>
        <shortName evidence="8">MoCo guanylyltransferase</shortName>
        <ecNumber evidence="8">2.7.7.77</ecNumber>
    </recommendedName>
    <alternativeName>
        <fullName evidence="8">GTP:molybdopterin guanylyltransferase</fullName>
    </alternativeName>
    <alternativeName>
        <fullName evidence="8">Mo-MPT guanylyltransferase</fullName>
    </alternativeName>
    <alternativeName>
        <fullName evidence="8">Molybdopterin guanylyltransferase</fullName>
    </alternativeName>
    <alternativeName>
        <fullName evidence="8">Molybdopterin-guanine dinucleotide synthase</fullName>
        <shortName evidence="8">MGD synthase</shortName>
    </alternativeName>
</protein>
<keyword evidence="4 8" id="KW-0547">Nucleotide-binding</keyword>
<feature type="binding site" evidence="8">
    <location>
        <position position="25"/>
    </location>
    <ligand>
        <name>GTP</name>
        <dbReference type="ChEBI" id="CHEBI:37565"/>
    </ligand>
</feature>
<organism evidence="10 11">
    <name type="scientific">Desulfohalobium retbaense (strain ATCC 49708 / DSM 5692 / JCM 16813 / HR100)</name>
    <dbReference type="NCBI Taxonomy" id="485915"/>
    <lineage>
        <taxon>Bacteria</taxon>
        <taxon>Pseudomonadati</taxon>
        <taxon>Thermodesulfobacteriota</taxon>
        <taxon>Desulfovibrionia</taxon>
        <taxon>Desulfovibrionales</taxon>
        <taxon>Desulfohalobiaceae</taxon>
        <taxon>Desulfohalobium</taxon>
    </lineage>
</organism>
<feature type="binding site" evidence="8">
    <location>
        <position position="67"/>
    </location>
    <ligand>
        <name>GTP</name>
        <dbReference type="ChEBI" id="CHEBI:37565"/>
    </ligand>
</feature>
<dbReference type="HOGENOM" id="CLU_055597_2_2_7"/>
<dbReference type="GO" id="GO:0046872">
    <property type="term" value="F:metal ion binding"/>
    <property type="evidence" value="ECO:0007669"/>
    <property type="project" value="UniProtKB-KW"/>
</dbReference>
<accession>C8WZV5</accession>
<keyword evidence="2 8" id="KW-0808">Transferase</keyword>
<keyword evidence="6 8" id="KW-0342">GTP-binding</keyword>
<dbReference type="EC" id="2.7.7.77" evidence="8"/>
<evidence type="ECO:0000256" key="8">
    <source>
        <dbReference type="HAMAP-Rule" id="MF_00316"/>
    </source>
</evidence>
<evidence type="ECO:0000259" key="9">
    <source>
        <dbReference type="Pfam" id="PF12804"/>
    </source>
</evidence>
<comment type="caution">
    <text evidence="8">Lacks conserved residue(s) required for the propagation of feature annotation.</text>
</comment>
<dbReference type="KEGG" id="drt:Dret_0278"/>
<dbReference type="OrthoDB" id="9788394at2"/>
<comment type="function">
    <text evidence="8">Transfers a GMP moiety from GTP to Mo-molybdopterin (Mo-MPT) cofactor (Moco or molybdenum cofactor) to form Mo-molybdopterin guanine dinucleotide (Mo-MGD) cofactor.</text>
</comment>
<dbReference type="SUPFAM" id="SSF53448">
    <property type="entry name" value="Nucleotide-diphospho-sugar transferases"/>
    <property type="match status" value="1"/>
</dbReference>
<dbReference type="InterPro" id="IPR025877">
    <property type="entry name" value="MobA-like_NTP_Trfase"/>
</dbReference>
<dbReference type="HAMAP" id="MF_00316">
    <property type="entry name" value="MobA"/>
    <property type="match status" value="1"/>
</dbReference>